<gene>
    <name evidence="1" type="ORF">BEN51_03330</name>
</gene>
<dbReference type="KEGG" id="cia:BEN51_03330"/>
<dbReference type="EMBL" id="CP016786">
    <property type="protein sequence ID" value="ASW42542.1"/>
    <property type="molecule type" value="Genomic_DNA"/>
</dbReference>
<dbReference type="Proteomes" id="UP000264883">
    <property type="component" value="Chromosome"/>
</dbReference>
<sequence>MNGETLESIKRKIQENINYAKENNLKKVSAIMIFQQENTKMEVLSWLIMEGYKVSLKREEADILTIEW</sequence>
<evidence type="ECO:0000313" key="2">
    <source>
        <dbReference type="Proteomes" id="UP000264883"/>
    </source>
</evidence>
<keyword evidence="2" id="KW-1185">Reference proteome</keyword>
<proteinExistence type="predicted"/>
<accession>A0A343JAI4</accession>
<protein>
    <submittedName>
        <fullName evidence="1">Uncharacterized protein</fullName>
    </submittedName>
</protein>
<evidence type="ECO:0000313" key="1">
    <source>
        <dbReference type="EMBL" id="ASW42542.1"/>
    </source>
</evidence>
<dbReference type="OrthoDB" id="1911354at2"/>
<reference evidence="1 2" key="1">
    <citation type="submission" date="2016-08" db="EMBL/GenBank/DDBJ databases">
        <title>Complete Genome Sequence Of The Indigo Reducing Clostridium isatidis DSM15098.</title>
        <authorList>
            <person name="Little G.T."/>
            <person name="Minton N.P."/>
        </authorList>
    </citation>
    <scope>NUCLEOTIDE SEQUENCE [LARGE SCALE GENOMIC DNA]</scope>
    <source>
        <strain evidence="1 2">DSM 15098</strain>
    </source>
</reference>
<name>A0A343JAI4_9CLOT</name>
<dbReference type="RefSeq" id="WP_119864680.1">
    <property type="nucleotide sequence ID" value="NZ_CP016786.1"/>
</dbReference>
<dbReference type="AlphaFoldDB" id="A0A343JAI4"/>
<organism evidence="1 2">
    <name type="scientific">Clostridium isatidis</name>
    <dbReference type="NCBI Taxonomy" id="182773"/>
    <lineage>
        <taxon>Bacteria</taxon>
        <taxon>Bacillati</taxon>
        <taxon>Bacillota</taxon>
        <taxon>Clostridia</taxon>
        <taxon>Eubacteriales</taxon>
        <taxon>Clostridiaceae</taxon>
        <taxon>Clostridium</taxon>
    </lineage>
</organism>